<reference evidence="2" key="2">
    <citation type="submission" date="2015-01" db="EMBL/GenBank/DDBJ databases">
        <title>Evolutionary Origins and Diversification of the Mycorrhizal Mutualists.</title>
        <authorList>
            <consortium name="DOE Joint Genome Institute"/>
            <consortium name="Mycorrhizal Genomics Consortium"/>
            <person name="Kohler A."/>
            <person name="Kuo A."/>
            <person name="Nagy L.G."/>
            <person name="Floudas D."/>
            <person name="Copeland A."/>
            <person name="Barry K.W."/>
            <person name="Cichocki N."/>
            <person name="Veneault-Fourrey C."/>
            <person name="LaButti K."/>
            <person name="Lindquist E.A."/>
            <person name="Lipzen A."/>
            <person name="Lundell T."/>
            <person name="Morin E."/>
            <person name="Murat C."/>
            <person name="Riley R."/>
            <person name="Ohm R."/>
            <person name="Sun H."/>
            <person name="Tunlid A."/>
            <person name="Henrissat B."/>
            <person name="Grigoriev I.V."/>
            <person name="Hibbett D.S."/>
            <person name="Martin F."/>
        </authorList>
    </citation>
    <scope>NUCLEOTIDE SEQUENCE [LARGE SCALE GENOMIC DNA]</scope>
    <source>
        <strain evidence="2">Ve08.2h10</strain>
    </source>
</reference>
<name>A0A0D0CBU8_9AGAM</name>
<dbReference type="InParanoid" id="A0A0D0CBU8"/>
<sequence length="129" mass="15229">MERWKRRELKLRRTAILQARVIFVIHIIRSKAEQRSMRNWLPCQLGTRRCTILPITESSRSCQVIQDMDITHLHSFKFIHPLAMDVVRVGRVIIVTSWDNHDCRHLYLTTTPLSPHKHTHKLVCISRSG</sequence>
<proteinExistence type="predicted"/>
<reference evidence="1 2" key="1">
    <citation type="submission" date="2014-04" db="EMBL/GenBank/DDBJ databases">
        <authorList>
            <consortium name="DOE Joint Genome Institute"/>
            <person name="Kuo A."/>
            <person name="Kohler A."/>
            <person name="Jargeat P."/>
            <person name="Nagy L.G."/>
            <person name="Floudas D."/>
            <person name="Copeland A."/>
            <person name="Barry K.W."/>
            <person name="Cichocki N."/>
            <person name="Veneault-Fourrey C."/>
            <person name="LaButti K."/>
            <person name="Lindquist E.A."/>
            <person name="Lipzen A."/>
            <person name="Lundell T."/>
            <person name="Morin E."/>
            <person name="Murat C."/>
            <person name="Sun H."/>
            <person name="Tunlid A."/>
            <person name="Henrissat B."/>
            <person name="Grigoriev I.V."/>
            <person name="Hibbett D.S."/>
            <person name="Martin F."/>
            <person name="Nordberg H.P."/>
            <person name="Cantor M.N."/>
            <person name="Hua S.X."/>
        </authorList>
    </citation>
    <scope>NUCLEOTIDE SEQUENCE [LARGE SCALE GENOMIC DNA]</scope>
    <source>
        <strain evidence="1 2">Ve08.2h10</strain>
    </source>
</reference>
<protein>
    <submittedName>
        <fullName evidence="1">Uncharacterized protein</fullName>
    </submittedName>
</protein>
<keyword evidence="2" id="KW-1185">Reference proteome</keyword>
<dbReference type="EMBL" id="KN826048">
    <property type="protein sequence ID" value="KIK80317.1"/>
    <property type="molecule type" value="Genomic_DNA"/>
</dbReference>
<evidence type="ECO:0000313" key="1">
    <source>
        <dbReference type="EMBL" id="KIK80317.1"/>
    </source>
</evidence>
<evidence type="ECO:0000313" key="2">
    <source>
        <dbReference type="Proteomes" id="UP000054538"/>
    </source>
</evidence>
<organism evidence="1 2">
    <name type="scientific">Paxillus rubicundulus Ve08.2h10</name>
    <dbReference type="NCBI Taxonomy" id="930991"/>
    <lineage>
        <taxon>Eukaryota</taxon>
        <taxon>Fungi</taxon>
        <taxon>Dikarya</taxon>
        <taxon>Basidiomycota</taxon>
        <taxon>Agaricomycotina</taxon>
        <taxon>Agaricomycetes</taxon>
        <taxon>Agaricomycetidae</taxon>
        <taxon>Boletales</taxon>
        <taxon>Paxilineae</taxon>
        <taxon>Paxillaceae</taxon>
        <taxon>Paxillus</taxon>
    </lineage>
</organism>
<accession>A0A0D0CBU8</accession>
<dbReference type="HOGENOM" id="CLU_1949494_0_0_1"/>
<gene>
    <name evidence="1" type="ORF">PAXRUDRAFT_766220</name>
</gene>
<dbReference type="AlphaFoldDB" id="A0A0D0CBU8"/>
<dbReference type="Proteomes" id="UP000054538">
    <property type="component" value="Unassembled WGS sequence"/>
</dbReference>